<dbReference type="InterPro" id="IPR005225">
    <property type="entry name" value="Small_GTP-bd"/>
</dbReference>
<dbReference type="InterPro" id="IPR023299">
    <property type="entry name" value="ATPase_P-typ_cyto_dom_N"/>
</dbReference>
<organism evidence="24 25">
    <name type="scientific">Macrostomum lignano</name>
    <dbReference type="NCBI Taxonomy" id="282301"/>
    <lineage>
        <taxon>Eukaryota</taxon>
        <taxon>Metazoa</taxon>
        <taxon>Spiralia</taxon>
        <taxon>Lophotrochozoa</taxon>
        <taxon>Platyhelminthes</taxon>
        <taxon>Rhabditophora</taxon>
        <taxon>Macrostomorpha</taxon>
        <taxon>Macrostomida</taxon>
        <taxon>Macrostomidae</taxon>
        <taxon>Macrostomum</taxon>
    </lineage>
</organism>
<dbReference type="GO" id="GO:0007264">
    <property type="term" value="P:small GTPase-mediated signal transduction"/>
    <property type="evidence" value="ECO:0007669"/>
    <property type="project" value="InterPro"/>
</dbReference>
<feature type="transmembrane region" description="Helical" evidence="22">
    <location>
        <begin position="27"/>
        <end position="47"/>
    </location>
</feature>
<feature type="binding site" evidence="20">
    <location>
        <position position="779"/>
    </location>
    <ligand>
        <name>Mg(2+)</name>
        <dbReference type="ChEBI" id="CHEBI:18420"/>
    </ligand>
</feature>
<dbReference type="Gene3D" id="3.40.1110.10">
    <property type="entry name" value="Calcium-transporting ATPase, cytoplasmic domain N"/>
    <property type="match status" value="1"/>
</dbReference>
<feature type="domain" description="Caspase family p10" evidence="23">
    <location>
        <begin position="3569"/>
        <end position="3632"/>
    </location>
</feature>
<dbReference type="GO" id="GO:0005524">
    <property type="term" value="F:ATP binding"/>
    <property type="evidence" value="ECO:0007669"/>
    <property type="project" value="UniProtKB-KW"/>
</dbReference>
<dbReference type="Gene3D" id="3.30.60.300">
    <property type="match status" value="1"/>
</dbReference>
<dbReference type="FunFam" id="3.90.1170.10:FF:000002">
    <property type="entry name" value="60S ribosomal protein L10"/>
    <property type="match status" value="1"/>
</dbReference>
<evidence type="ECO:0000256" key="12">
    <source>
        <dbReference type="ARBA" id="ARBA00023134"/>
    </source>
</evidence>
<evidence type="ECO:0000256" key="3">
    <source>
        <dbReference type="ARBA" id="ARBA00008931"/>
    </source>
</evidence>
<keyword evidence="11 22" id="KW-1133">Transmembrane helix</keyword>
<feature type="transmembrane region" description="Helical" evidence="22">
    <location>
        <begin position="1004"/>
        <end position="1027"/>
    </location>
</feature>
<feature type="transmembrane region" description="Helical" evidence="22">
    <location>
        <begin position="1756"/>
        <end position="1777"/>
    </location>
</feature>
<comment type="cofactor">
    <cofactor evidence="20">
        <name>Mg(2+)</name>
        <dbReference type="ChEBI" id="CHEBI:18420"/>
    </cofactor>
</comment>
<dbReference type="InterPro" id="IPR018303">
    <property type="entry name" value="ATPase_P-typ_P_site"/>
</dbReference>
<feature type="binding site" evidence="19">
    <location>
        <position position="453"/>
    </location>
    <ligand>
        <name>ATP</name>
        <dbReference type="ChEBI" id="CHEBI:30616"/>
    </ligand>
</feature>
<keyword evidence="20" id="KW-0479">Metal-binding</keyword>
<dbReference type="SFLD" id="SFLDF00027">
    <property type="entry name" value="p-type_atpase"/>
    <property type="match status" value="1"/>
</dbReference>
<keyword evidence="8 19" id="KW-0547">Nucleotide-binding</keyword>
<dbReference type="Gene3D" id="3.40.50.300">
    <property type="entry name" value="P-loop containing nucleotide triphosphate hydrolases"/>
    <property type="match status" value="9"/>
</dbReference>
<feature type="transmembrane region" description="Helical" evidence="22">
    <location>
        <begin position="914"/>
        <end position="934"/>
    </location>
</feature>
<name>A0A1I8JBR7_9PLAT</name>
<dbReference type="SFLD" id="SFLDG00002">
    <property type="entry name" value="C1.7:_P-type_atpase_like"/>
    <property type="match status" value="1"/>
</dbReference>
<dbReference type="Proteomes" id="UP000095280">
    <property type="component" value="Unplaced"/>
</dbReference>
<feature type="compositionally biased region" description="Acidic residues" evidence="21">
    <location>
        <begin position="2782"/>
        <end position="2800"/>
    </location>
</feature>
<keyword evidence="16" id="KW-0636">Prenylation</keyword>
<dbReference type="SUPFAM" id="SSF56784">
    <property type="entry name" value="HAD-like"/>
    <property type="match status" value="1"/>
</dbReference>
<evidence type="ECO:0000256" key="17">
    <source>
        <dbReference type="ARBA" id="ARBA00034036"/>
    </source>
</evidence>
<feature type="transmembrane region" description="Helical" evidence="22">
    <location>
        <begin position="284"/>
        <end position="304"/>
    </location>
</feature>
<dbReference type="PANTHER" id="PTHR24072">
    <property type="entry name" value="RHO FAMILY GTPASE"/>
    <property type="match status" value="1"/>
</dbReference>
<feature type="binding site" evidence="19">
    <location>
        <position position="755"/>
    </location>
    <ligand>
        <name>ATP</name>
        <dbReference type="ChEBI" id="CHEBI:30616"/>
    </ligand>
</feature>
<evidence type="ECO:0000256" key="6">
    <source>
        <dbReference type="ARBA" id="ARBA00022481"/>
    </source>
</evidence>
<dbReference type="InterPro" id="IPR003578">
    <property type="entry name" value="Small_GTPase_Rho"/>
</dbReference>
<feature type="compositionally biased region" description="Polar residues" evidence="21">
    <location>
        <begin position="2749"/>
        <end position="2777"/>
    </location>
</feature>
<keyword evidence="20" id="KW-0460">Magnesium</keyword>
<evidence type="ECO:0000259" key="23">
    <source>
        <dbReference type="PROSITE" id="PS50207"/>
    </source>
</evidence>
<dbReference type="SUPFAM" id="SSF52129">
    <property type="entry name" value="Caspase-like"/>
    <property type="match status" value="1"/>
</dbReference>
<feature type="binding site" evidence="19">
    <location>
        <position position="632"/>
    </location>
    <ligand>
        <name>ATP</name>
        <dbReference type="ChEBI" id="CHEBI:30616"/>
    </ligand>
</feature>
<dbReference type="SMART" id="SM00173">
    <property type="entry name" value="RAS"/>
    <property type="match status" value="5"/>
</dbReference>
<dbReference type="PROSITE" id="PS00154">
    <property type="entry name" value="ATPASE_E1_E2"/>
    <property type="match status" value="1"/>
</dbReference>
<feature type="transmembrane region" description="Helical" evidence="22">
    <location>
        <begin position="53"/>
        <end position="72"/>
    </location>
</feature>
<keyword evidence="14" id="KW-0687">Ribonucleoprotein</keyword>
<dbReference type="InterPro" id="IPR001806">
    <property type="entry name" value="Small_GTPase"/>
</dbReference>
<evidence type="ECO:0000313" key="25">
    <source>
        <dbReference type="WBParaSite" id="maker-uti_cns_0046650-snap-gene-0.51-mRNA-1"/>
    </source>
</evidence>
<evidence type="ECO:0000256" key="4">
    <source>
        <dbReference type="ARBA" id="ARBA00010142"/>
    </source>
</evidence>
<feature type="region of interest" description="Disordered" evidence="21">
    <location>
        <begin position="391"/>
        <end position="415"/>
    </location>
</feature>
<dbReference type="GO" id="GO:0005525">
    <property type="term" value="F:GTP binding"/>
    <property type="evidence" value="ECO:0007669"/>
    <property type="project" value="UniProtKB-KW"/>
</dbReference>
<evidence type="ECO:0000256" key="9">
    <source>
        <dbReference type="ARBA" id="ARBA00022967"/>
    </source>
</evidence>
<dbReference type="SFLD" id="SFLDS00003">
    <property type="entry name" value="Haloacid_Dehalogenase"/>
    <property type="match status" value="1"/>
</dbReference>
<dbReference type="InterPro" id="IPR008250">
    <property type="entry name" value="ATPase_P-typ_transduc_dom_A_sf"/>
</dbReference>
<feature type="binding site" evidence="19">
    <location>
        <position position="345"/>
    </location>
    <ligand>
        <name>ATP</name>
        <dbReference type="ChEBI" id="CHEBI:30616"/>
    </ligand>
</feature>
<dbReference type="Pfam" id="PF00252">
    <property type="entry name" value="Ribosomal_L16"/>
    <property type="match status" value="1"/>
</dbReference>
<feature type="transmembrane region" description="Helical" evidence="22">
    <location>
        <begin position="1724"/>
        <end position="1744"/>
    </location>
</feature>
<feature type="binding site" evidence="19">
    <location>
        <position position="778"/>
    </location>
    <ligand>
        <name>ATP</name>
        <dbReference type="ChEBI" id="CHEBI:30616"/>
    </ligand>
</feature>
<dbReference type="NCBIfam" id="TIGR01494">
    <property type="entry name" value="ATPase_P-type"/>
    <property type="match status" value="2"/>
</dbReference>
<dbReference type="PROSITE" id="PS51421">
    <property type="entry name" value="RAS"/>
    <property type="match status" value="7"/>
</dbReference>
<dbReference type="InterPro" id="IPR044492">
    <property type="entry name" value="P_typ_ATPase_HD_dom"/>
</dbReference>
<dbReference type="NCBIfam" id="TIGR00279">
    <property type="entry name" value="uL16_euk_arch"/>
    <property type="match status" value="1"/>
</dbReference>
<dbReference type="InterPro" id="IPR027417">
    <property type="entry name" value="P-loop_NTPase"/>
</dbReference>
<dbReference type="FunFam" id="3.40.50.300:FF:001179">
    <property type="entry name" value="Rho family GTPase"/>
    <property type="match status" value="1"/>
</dbReference>
<dbReference type="InterPro" id="IPR016180">
    <property type="entry name" value="Ribosomal_uL16_dom"/>
</dbReference>
<dbReference type="GO" id="GO:0006508">
    <property type="term" value="P:proteolysis"/>
    <property type="evidence" value="ECO:0007669"/>
    <property type="project" value="InterPro"/>
</dbReference>
<keyword evidence="10" id="KW-0689">Ribosomal protein</keyword>
<dbReference type="GO" id="GO:0000287">
    <property type="term" value="F:magnesium ion binding"/>
    <property type="evidence" value="ECO:0007669"/>
    <property type="project" value="InterPro"/>
</dbReference>
<dbReference type="SMART" id="SM00175">
    <property type="entry name" value="RAB"/>
    <property type="match status" value="7"/>
</dbReference>
<feature type="transmembrane region" description="Helical" evidence="22">
    <location>
        <begin position="975"/>
        <end position="992"/>
    </location>
</feature>
<dbReference type="InterPro" id="IPR032631">
    <property type="entry name" value="P-type_ATPase_N"/>
</dbReference>
<evidence type="ECO:0000256" key="5">
    <source>
        <dbReference type="ARBA" id="ARBA00012189"/>
    </source>
</evidence>
<dbReference type="SUPFAM" id="SSF81653">
    <property type="entry name" value="Calcium ATPase, transduction domain A"/>
    <property type="match status" value="1"/>
</dbReference>
<dbReference type="SUPFAM" id="SSF81665">
    <property type="entry name" value="Calcium ATPase, transmembrane domain M"/>
    <property type="match status" value="1"/>
</dbReference>
<keyword evidence="9" id="KW-1278">Translocase</keyword>
<dbReference type="SMART" id="SM00174">
    <property type="entry name" value="RHO"/>
    <property type="match status" value="9"/>
</dbReference>
<feature type="region of interest" description="Disordered" evidence="21">
    <location>
        <begin position="2701"/>
        <end position="2820"/>
    </location>
</feature>
<sequence length="3644" mass="406005">MVSAPNLLRNQKYSALSFIPQVLYEQFSVFLNFCFLVMALSQFVTALKIGYLYTYWGPLSFVICVTALREAVDDLRRWRRDRELNSALYEVAADASAESAVRLLPSRLLQVGHVVRLAKGDRVPADLVLLRAPDRRGACYLRTDQLDGETDWKLRVAPAATQLAWEESDLNASQGSTVWAERPSMDLSTFVGTLTTSTGAQVPLGIENTLWAGTMLASAGPVLGVVVYTGRETRAAMNSAKPRSKLSLIDSEVNLATKVLVGSVLLVSLLLVGLKGFGGQWYKYFWRFLLLFSYIIPLALRMNLDMAKIIYAFMIVRDKCLDGCVVRNTTVPEELGRISYLLSDKTGTLTENNMVFKKLHLGSLVITDDADSLAEVRCHVTAWLKARIGSDEDSDSERQTQRDGGGGGVTREGADAGSRAAEAVRALALCHNVTPVPGEAGGPADYQASSPDEVALVGWAACAGLALAERDQDRMVLLAGPADAAGVRLEYRLLQVFPFSSESKRMGVLVRDEQSGEIAYYTKGADSVLAPLVQPLDWIDEEVANLSREGLRTLLVARRCLTPEFYRDWSARYEQAGLAVRDREQRLEQVRQQLDSGLELLCVTGVEDRLADGVRRCLETLHDAGVRVWMLTGDRLETACCIARQPAPAAIGDPSVPGGSSSSAAATAAASGISGASGIAGSDGADLLDRELRAAARRVEAGQTHFYYKFIRNSQALALTGAALEAAVAQDERLFARIACRAPAVVVSRCSPTQKAAVVRLLQRHTGRRCAAIGDGGNDVAMIQAADCGLGIAGREGRQAALAADVSVSRFEQSARLLLVHGRRCYRNSALLAQFVIHRGLAISAMQAVFSAVFYYAAVSLFPGALMVGYATVFTNFPVFSLVLDRDVPATTAEKFPELYRELLKGRELSAKTLWVWTAVSLYQGGVIMYGSLWLFETSFLRIVSIAFTAIVLNELLMVACTVRTWHWLMSVAELLSLLCYLLAVVVLPNYFDPGFILTLSFLWKVSVITAISAIPFFVIKFVRYYMRPPITRKLQSGADSPAWFEQAGRLRRPIEARPLLSSMVDISGGVEPNLNNQQPPDRAFMGRRPARCYRYCKNKPYPKSRFCRGVPDPKIRIYDLGKKKARVDDFPQCVHMISDEYEQLSAEALEAARIAANKYLVKSCGKDSFHLRVRLHPFHVTRINKMLSCAGADRLQTGMRGAFGKPNGLVARVNIGQVIMSVRGRENNVNSMVEAFRRSKMKFPGRQKIAVSRRWGFTKWDRADYERMRAEGRLQPDGVGCKYLPEHGPLDNWKQSMQAIKCVVVGDGAVGKTCLLISYTTNAFPGEYIPTVFDNYSANVMVDGKPINLGLWDTAGQEDYDRLRPLSYPQTDVFLVCFSLISPASYENVRAKWYPEVSHHCPNTPIILVGTKLDLRDDKDTIEKLREKKLAPITHLQGMTMAKEINAVKYLECSALTQKGLKNVFDESIRAVLCPRPRPSKRNKCDLLIVFIAIVLNELLMVACTVRTWHWLMSVAELLSLLCYLLAVVLPNYFGLFALNLSLADQFIFPTRQSMQAIKCVVVGDGAVGKTCLLISYTTNAFPGEYIPTVFDNYSANIMVDGKPINLGLWDTAGQEDYDRLRPLSYPQTDVFLVCFSLISPASYENVRAKWYPEVSHHCPNTPIILVGTKLDLRDDKDTIEKLREKKLAPITHLDSSSDTATVSNSFVHAYRCLLIERCNTRLIMQLIIDYVIMNALMNSAVMDIKKTFGTSFNSIVFIAIVLNELLMVACTVRTWHWLMSVAELLSLLCYLLAVVLPNYFGLFALNLSLADQFIFPTRQSMQAIKCVVVGDGAVGKTCLLISYTTNAFPGEYIPTVFDNYSANIMVDGKPINLGLWDTAGQEDYDRLRPLSYPQTDVFLVCFSLISPASYENVRAKWYPEVSHHCPNTPIILVGTKLDLRDDKDTIEKLREKKLAPITHLDSSSDTATVSNSFVHAYRCLLIERCNTRLIMQLIIDYVIMNALMNSAVMDIKKTFGTSFHLAIRKPPMPRKWCSWSWSPTHQESSPEPSRVQTSIKCLAVGDRAVGKSSLLLTLAHEGARLVFLIKQNSSTILERTRKLFLLDIGCFEGDSNRQVNIDYSQADVLLVCFSLVGQGSFESVQTRWHAELSQRCPEIPIILVGTKLDLRNDSSTIVRLKERDQAPITNQQGMTMAKKINAMSYLECSALTCDGLTEVIGAIVRSSVSGSPRDSVTVARKPNHRSSEAEPCSEYEIVDSDDESNGNNASSNNRHYEKTELKHAVQTDFLQQRDDLAENSANGEEERKHADFTSTKMDKVSEQELRQPTTKRKIVLIGDEGVGKTCLILSHAKRICPADYVPTEADDCIPSSDGSADLGLWDLSGSRDFDRVRPESYGLAGVILICFSIASPSTFDSVLNRWRPEVARYCPDAPIILVGTKADLRTDPVALKRLRRMRLVPIAPTQGDDLAKEIGAVAYLECSALHRIGIDDLFKKASQVSFRQVCSAKKLVGSLIAAIMRMIKCVIVGDSTAGKTCMIETYVNGSMPDTFIPTIYKTYSARLPMESESIELALTDTGGSEGYDTLRPVAYPQTDVFIICLDLTKSAELVLGNVRTKWYPELSHHCPSARIILVGTKLDMRTGLKISETKEEDAEKNLTAEQANEFVKEINAAKYMECSSITQQGLKEVFEEAARLVLNSSDARNGKKKKNEHHGQSVLSDGGTKDSETETSPDEPSIKQQKSHDKKTKASSETCEPADTSSAEVLDQPQQPASSTQEAVSPELSEDEQPTSETESDDESSDTESASAQREPVSENLREPSSRVDYPETIVVFRTAESKTKSDTITLKVVIVGDEAVGKTSLLTAFAEDQCPQEYVPTETDDCFAVEGSLAGSQLCLRLWDVSCAESFDRLRPLRYRQSDVFIICFSLINSASFENVRAKWYPEVSRHCPEKPFILVGTNSDLRDDPETIDKLEERNLVPISVTQGEQLAKEIGAEVYLECSALCRTAVEDIFRQAVLASSSSMSSNKINCLAIGDEAVGKSCLIDCQLGIEFQRMHIPTDCFKKHSMESTLEGHTFQITLWDSPSKDECFVDMPSYPKANVVLLCFAIDCRASYENVRRKWFKRCRKLFHKASFILVGTKRDLRDSSTSISQFEGRDLRKIINAETYKECSALNPESVREVFEEIIFTKYNQTLSKTNKRALKKRQVQMKAEQEERNKNIAAVVPALKLKINVVGDEKVGKTCLLVAYAEGLCPVEYVPTETDDCLSKEVQVDGYTIRVGLWDNSGSRDYDRMRPGNYEGTDVVLICFSIASPATFDSVRTRWLPEIALHCSNTPIILVGTKMDALDDRVEMEKLHRKRLAPISSLQATALAKDIGAELYIECSALRRSGLDSLFKAAVRAAFEKQNAQSFDSNDHRDVEYDVCSGQSEGLFKPHKAQPPVVPPHPIPKPRVLRHSQESSNKQKFILHRNLLDPLNKLKFILHRNLLDPLNKLKFILHRNLLDPLNKLKFILHRNLLDPLNKLKFILHRNLLDPLNKLKFILHRNLLDPLNKLKFILHRNLEFRSKLRHKKGSPYVQTVCDVIEEMHKTEHLLDMLTIANDRLKKNPVLRDGNRLFVVSETLTRLSKKCFLDPGLASEFESNTEK</sequence>
<feature type="compositionally biased region" description="Acidic residues" evidence="21">
    <location>
        <begin position="2249"/>
        <end position="2262"/>
    </location>
</feature>
<keyword evidence="7 22" id="KW-0812">Transmembrane</keyword>
<evidence type="ECO:0000256" key="19">
    <source>
        <dbReference type="PIRSR" id="PIRSR606539-2"/>
    </source>
</evidence>
<dbReference type="InterPro" id="IPR001197">
    <property type="entry name" value="Ribosomal_uL16_euk_arch"/>
</dbReference>
<dbReference type="GO" id="GO:0005840">
    <property type="term" value="C:ribosome"/>
    <property type="evidence" value="ECO:0007669"/>
    <property type="project" value="UniProtKB-KW"/>
</dbReference>
<comment type="catalytic activity">
    <reaction evidence="17">
        <text>ATP + H2O + phospholipidSide 1 = ADP + phosphate + phospholipidSide 2.</text>
        <dbReference type="EC" id="7.6.2.1"/>
    </reaction>
</comment>
<dbReference type="PROSITE" id="PS50207">
    <property type="entry name" value="CASPASE_P10"/>
    <property type="match status" value="1"/>
</dbReference>
<feature type="binding site" evidence="19">
    <location>
        <position position="779"/>
    </location>
    <ligand>
        <name>ATP</name>
        <dbReference type="ChEBI" id="CHEBI:30616"/>
    </ligand>
</feature>
<evidence type="ECO:0000256" key="11">
    <source>
        <dbReference type="ARBA" id="ARBA00022989"/>
    </source>
</evidence>
<dbReference type="GO" id="GO:0003735">
    <property type="term" value="F:structural constituent of ribosome"/>
    <property type="evidence" value="ECO:0007669"/>
    <property type="project" value="InterPro"/>
</dbReference>
<dbReference type="GO" id="GO:0016887">
    <property type="term" value="F:ATP hydrolysis activity"/>
    <property type="evidence" value="ECO:0007669"/>
    <property type="project" value="InterPro"/>
</dbReference>
<feature type="region of interest" description="Disordered" evidence="21">
    <location>
        <begin position="2296"/>
        <end position="2326"/>
    </location>
</feature>
<dbReference type="EC" id="7.6.2.1" evidence="5"/>
<feature type="binding site" evidence="19">
    <location>
        <position position="523"/>
    </location>
    <ligand>
        <name>ATP</name>
        <dbReference type="ChEBI" id="CHEBI:30616"/>
    </ligand>
</feature>
<feature type="binding site" evidence="19">
    <location>
        <position position="552"/>
    </location>
    <ligand>
        <name>ATP</name>
        <dbReference type="ChEBI" id="CHEBI:30616"/>
    </ligand>
</feature>
<dbReference type="GO" id="GO:0003924">
    <property type="term" value="F:GTPase activity"/>
    <property type="evidence" value="ECO:0007669"/>
    <property type="project" value="InterPro"/>
</dbReference>
<dbReference type="Gene3D" id="2.70.150.10">
    <property type="entry name" value="Calcium-transporting ATPase, cytoplasmic transduction domain A"/>
    <property type="match status" value="1"/>
</dbReference>
<feature type="transmembrane region" description="Helical" evidence="22">
    <location>
        <begin position="253"/>
        <end position="272"/>
    </location>
</feature>
<dbReference type="InterPro" id="IPR006539">
    <property type="entry name" value="P-type_ATPase_IV"/>
</dbReference>
<dbReference type="CDD" id="cd00157">
    <property type="entry name" value="Rho"/>
    <property type="match status" value="5"/>
</dbReference>
<dbReference type="Gene3D" id="3.40.50.1000">
    <property type="entry name" value="HAD superfamily/HAD-like"/>
    <property type="match status" value="1"/>
</dbReference>
<dbReference type="FunFam" id="3.40.50.300:FF:000118">
    <property type="entry name" value="Rho-related GTP-binding protein RhoG"/>
    <property type="match status" value="5"/>
</dbReference>
<dbReference type="InterPro" id="IPR036920">
    <property type="entry name" value="Ribosomal_uL16_sf"/>
</dbReference>
<evidence type="ECO:0000256" key="1">
    <source>
        <dbReference type="ARBA" id="ARBA00004370"/>
    </source>
</evidence>
<feature type="transmembrane region" description="Helical" evidence="22">
    <location>
        <begin position="1789"/>
        <end position="1811"/>
    </location>
</feature>
<dbReference type="Gene3D" id="3.30.70.1470">
    <property type="entry name" value="Caspase-like"/>
    <property type="match status" value="1"/>
</dbReference>
<feature type="compositionally biased region" description="Basic and acidic residues" evidence="21">
    <location>
        <begin position="2810"/>
        <end position="2820"/>
    </location>
</feature>
<dbReference type="CDD" id="cd01433">
    <property type="entry name" value="Ribosomal_L16_L10e"/>
    <property type="match status" value="1"/>
</dbReference>
<dbReference type="InterPro" id="IPR002138">
    <property type="entry name" value="Pept_C14_p10"/>
</dbReference>
<evidence type="ECO:0000256" key="14">
    <source>
        <dbReference type="ARBA" id="ARBA00023274"/>
    </source>
</evidence>
<reference evidence="25" key="1">
    <citation type="submission" date="2016-11" db="UniProtKB">
        <authorList>
            <consortium name="WormBaseParasite"/>
        </authorList>
    </citation>
    <scope>IDENTIFICATION</scope>
</reference>
<dbReference type="SUPFAM" id="SSF54686">
    <property type="entry name" value="Ribosomal protein L16p/L10e"/>
    <property type="match status" value="1"/>
</dbReference>
<dbReference type="GO" id="GO:0016020">
    <property type="term" value="C:membrane"/>
    <property type="evidence" value="ECO:0007669"/>
    <property type="project" value="UniProtKB-SubCell"/>
</dbReference>
<protein>
    <recommendedName>
        <fullName evidence="5">P-type phospholipid transporter</fullName>
        <ecNumber evidence="5">7.6.2.1</ecNumber>
    </recommendedName>
</protein>
<dbReference type="GO" id="GO:0004197">
    <property type="term" value="F:cysteine-type endopeptidase activity"/>
    <property type="evidence" value="ECO:0007669"/>
    <property type="project" value="InterPro"/>
</dbReference>
<dbReference type="FunFam" id="3.40.50.300:FF:000088">
    <property type="entry name" value="Ras-related C3 botulinum toxin substrate 1"/>
    <property type="match status" value="1"/>
</dbReference>
<feature type="compositionally biased region" description="Basic and acidic residues" evidence="21">
    <location>
        <begin position="2302"/>
        <end position="2323"/>
    </location>
</feature>
<feature type="binding site" evidence="20">
    <location>
        <position position="775"/>
    </location>
    <ligand>
        <name>Mg(2+)</name>
        <dbReference type="ChEBI" id="CHEBI:18420"/>
    </ligand>
</feature>
<comment type="subcellular location">
    <subcellularLocation>
        <location evidence="1">Membrane</location>
    </subcellularLocation>
</comment>
<keyword evidence="19" id="KW-0067">ATP-binding</keyword>
<evidence type="ECO:0000313" key="24">
    <source>
        <dbReference type="Proteomes" id="UP000095280"/>
    </source>
</evidence>
<evidence type="ECO:0000256" key="18">
    <source>
        <dbReference type="PIRSR" id="PIRSR606539-1"/>
    </source>
</evidence>
<evidence type="ECO:0000256" key="13">
    <source>
        <dbReference type="ARBA" id="ARBA00023136"/>
    </source>
</evidence>
<dbReference type="GO" id="GO:0015914">
    <property type="term" value="P:phospholipid transport"/>
    <property type="evidence" value="ECO:0007669"/>
    <property type="project" value="InterPro"/>
</dbReference>
<keyword evidence="12" id="KW-0342">GTP-binding</keyword>
<keyword evidence="15" id="KW-0449">Lipoprotein</keyword>
<evidence type="ECO:0000256" key="16">
    <source>
        <dbReference type="ARBA" id="ARBA00023289"/>
    </source>
</evidence>
<evidence type="ECO:0000256" key="15">
    <source>
        <dbReference type="ARBA" id="ARBA00023288"/>
    </source>
</evidence>
<dbReference type="GO" id="GO:0006412">
    <property type="term" value="P:translation"/>
    <property type="evidence" value="ECO:0007669"/>
    <property type="project" value="InterPro"/>
</dbReference>
<feature type="binding site" evidence="19">
    <location>
        <position position="344"/>
    </location>
    <ligand>
        <name>ATP</name>
        <dbReference type="ChEBI" id="CHEBI:30616"/>
    </ligand>
</feature>
<dbReference type="PROSITE" id="PS51420">
    <property type="entry name" value="RHO"/>
    <property type="match status" value="8"/>
</dbReference>
<dbReference type="Pfam" id="PF16212">
    <property type="entry name" value="PhoLip_ATPase_C"/>
    <property type="match status" value="1"/>
</dbReference>
<dbReference type="Gene3D" id="3.90.1170.10">
    <property type="entry name" value="Ribosomal protein L10e/L16"/>
    <property type="match status" value="1"/>
</dbReference>
<dbReference type="Pfam" id="PF16209">
    <property type="entry name" value="PhoLip_ATPase_N"/>
    <property type="match status" value="1"/>
</dbReference>
<dbReference type="NCBIfam" id="NF003239">
    <property type="entry name" value="PRK04199.1-4"/>
    <property type="match status" value="1"/>
</dbReference>
<evidence type="ECO:0000256" key="10">
    <source>
        <dbReference type="ARBA" id="ARBA00022980"/>
    </source>
</evidence>
<feature type="binding site" evidence="20">
    <location>
        <position position="346"/>
    </location>
    <ligand>
        <name>Mg(2+)</name>
        <dbReference type="ChEBI" id="CHEBI:18420"/>
    </ligand>
</feature>
<dbReference type="GO" id="GO:1990904">
    <property type="term" value="C:ribonucleoprotein complex"/>
    <property type="evidence" value="ECO:0007669"/>
    <property type="project" value="UniProtKB-KW"/>
</dbReference>
<dbReference type="FunFam" id="3.30.60.300:FF:000003">
    <property type="entry name" value="60S ribosomal protein L10, putative"/>
    <property type="match status" value="1"/>
</dbReference>
<dbReference type="GO" id="GO:0140326">
    <property type="term" value="F:ATPase-coupled intramembrane lipid transporter activity"/>
    <property type="evidence" value="ECO:0007669"/>
    <property type="project" value="UniProtKB-EC"/>
</dbReference>
<feature type="region of interest" description="Disordered" evidence="21">
    <location>
        <begin position="2227"/>
        <end position="2271"/>
    </location>
</feature>
<feature type="binding site" evidence="20">
    <location>
        <position position="344"/>
    </location>
    <ligand>
        <name>Mg(2+)</name>
        <dbReference type="ChEBI" id="CHEBI:18420"/>
    </ligand>
</feature>
<dbReference type="CDD" id="cd01871">
    <property type="entry name" value="Rac1_like"/>
    <property type="match status" value="1"/>
</dbReference>
<evidence type="ECO:0000256" key="7">
    <source>
        <dbReference type="ARBA" id="ARBA00022692"/>
    </source>
</evidence>
<comment type="similarity">
    <text evidence="3">Belongs to the universal ribosomal protein uL16 family.</text>
</comment>
<dbReference type="Pfam" id="PF00071">
    <property type="entry name" value="Ras"/>
    <property type="match status" value="9"/>
</dbReference>
<feature type="transmembrane region" description="Helical" evidence="22">
    <location>
        <begin position="940"/>
        <end position="963"/>
    </location>
</feature>
<feature type="transmembrane region" description="Helical" evidence="22">
    <location>
        <begin position="1519"/>
        <end position="1544"/>
    </location>
</feature>
<proteinExistence type="inferred from homology"/>
<dbReference type="InterPro" id="IPR023298">
    <property type="entry name" value="ATPase_P-typ_TM_dom_sf"/>
</dbReference>
<dbReference type="WBParaSite" id="maker-uti_cns_0046650-snap-gene-0.51-mRNA-1">
    <property type="protein sequence ID" value="maker-uti_cns_0046650-snap-gene-0.51-mRNA-1"/>
    <property type="gene ID" value="maker-uti_cns_0046650-snap-gene-0.51"/>
</dbReference>
<comment type="similarity">
    <text evidence="2">Belongs to the cation transport ATPase (P-type) (TC 3.A.3) family. Type IV subfamily.</text>
</comment>
<feature type="transmembrane region" description="Helical" evidence="22">
    <location>
        <begin position="836"/>
        <end position="858"/>
    </location>
</feature>
<feature type="binding site" evidence="19">
    <location>
        <position position="634"/>
    </location>
    <ligand>
        <name>ATP</name>
        <dbReference type="ChEBI" id="CHEBI:30616"/>
    </ligand>
</feature>
<dbReference type="NCBIfam" id="TIGR00231">
    <property type="entry name" value="small_GTP"/>
    <property type="match status" value="7"/>
</dbReference>
<dbReference type="InterPro" id="IPR001757">
    <property type="entry name" value="P_typ_ATPase"/>
</dbReference>
<evidence type="ECO:0000256" key="20">
    <source>
        <dbReference type="PIRSR" id="PIRSR606539-3"/>
    </source>
</evidence>
<feature type="active site" description="4-aspartylphosphate intermediate" evidence="18">
    <location>
        <position position="344"/>
    </location>
</feature>
<feature type="transmembrane region" description="Helical" evidence="22">
    <location>
        <begin position="1488"/>
        <end position="1513"/>
    </location>
</feature>
<dbReference type="PROSITE" id="PS51419">
    <property type="entry name" value="RAB"/>
    <property type="match status" value="8"/>
</dbReference>
<dbReference type="InterPro" id="IPR023214">
    <property type="entry name" value="HAD_sf"/>
</dbReference>
<dbReference type="Pfam" id="PF13246">
    <property type="entry name" value="Cation_ATPase"/>
    <property type="match status" value="1"/>
</dbReference>
<dbReference type="SUPFAM" id="SSF52540">
    <property type="entry name" value="P-loop containing nucleoside triphosphate hydrolases"/>
    <property type="match status" value="9"/>
</dbReference>
<keyword evidence="6" id="KW-0488">Methylation</keyword>
<feature type="binding site" evidence="19">
    <location>
        <position position="749"/>
    </location>
    <ligand>
        <name>ATP</name>
        <dbReference type="ChEBI" id="CHEBI:30616"/>
    </ligand>
</feature>
<evidence type="ECO:0000256" key="21">
    <source>
        <dbReference type="SAM" id="MobiDB-lite"/>
    </source>
</evidence>
<feature type="binding site" evidence="19">
    <location>
        <position position="633"/>
    </location>
    <ligand>
        <name>ATP</name>
        <dbReference type="ChEBI" id="CHEBI:30616"/>
    </ligand>
</feature>
<evidence type="ECO:0000256" key="2">
    <source>
        <dbReference type="ARBA" id="ARBA00008109"/>
    </source>
</evidence>
<dbReference type="SUPFAM" id="SSF81660">
    <property type="entry name" value="Metal cation-transporting ATPase, ATP-binding domain N"/>
    <property type="match status" value="1"/>
</dbReference>
<dbReference type="InterPro" id="IPR029030">
    <property type="entry name" value="Caspase-like_dom_sf"/>
</dbReference>
<keyword evidence="13 22" id="KW-0472">Membrane</keyword>
<accession>A0A1I8JBR7</accession>
<evidence type="ECO:0000256" key="8">
    <source>
        <dbReference type="ARBA" id="ARBA00022741"/>
    </source>
</evidence>
<dbReference type="InterPro" id="IPR036412">
    <property type="entry name" value="HAD-like_sf"/>
</dbReference>
<dbReference type="InterPro" id="IPR018255">
    <property type="entry name" value="Ribosomal_uL16_CS_euk_arc"/>
</dbReference>
<feature type="binding site" evidence="19">
    <location>
        <position position="346"/>
    </location>
    <ligand>
        <name>ATP</name>
        <dbReference type="ChEBI" id="CHEBI:30616"/>
    </ligand>
</feature>
<feature type="transmembrane region" description="Helical" evidence="22">
    <location>
        <begin position="864"/>
        <end position="884"/>
    </location>
</feature>
<dbReference type="PROSITE" id="PS01257">
    <property type="entry name" value="RIBOSOMAL_L10E"/>
    <property type="match status" value="1"/>
</dbReference>
<keyword evidence="24" id="KW-1185">Reference proteome</keyword>
<dbReference type="InterPro" id="IPR047873">
    <property type="entry name" value="Ribosomal_uL16"/>
</dbReference>
<evidence type="ECO:0000256" key="22">
    <source>
        <dbReference type="SAM" id="Phobius"/>
    </source>
</evidence>
<dbReference type="SMART" id="SM00176">
    <property type="entry name" value="RAN"/>
    <property type="match status" value="3"/>
</dbReference>
<dbReference type="PRINTS" id="PR00449">
    <property type="entry name" value="RASTRNSFRMNG"/>
</dbReference>
<dbReference type="NCBIfam" id="TIGR01652">
    <property type="entry name" value="ATPase-Plipid"/>
    <property type="match status" value="1"/>
</dbReference>
<feature type="binding site" evidence="19">
    <location>
        <position position="499"/>
    </location>
    <ligand>
        <name>ATP</name>
        <dbReference type="ChEBI" id="CHEBI:30616"/>
    </ligand>
</feature>
<dbReference type="InterPro" id="IPR032630">
    <property type="entry name" value="P_typ_ATPase_c"/>
</dbReference>
<comment type="similarity">
    <text evidence="4">Belongs to the small GTPase superfamily. Rho family.</text>
</comment>